<evidence type="ECO:0000313" key="1">
    <source>
        <dbReference type="EMBL" id="HIX50970.1"/>
    </source>
</evidence>
<dbReference type="AlphaFoldDB" id="A0A9D1W2A5"/>
<reference evidence="1" key="2">
    <citation type="submission" date="2021-04" db="EMBL/GenBank/DDBJ databases">
        <authorList>
            <person name="Gilroy R."/>
        </authorList>
    </citation>
    <scope>NUCLEOTIDE SEQUENCE</scope>
    <source>
        <strain evidence="1">2189</strain>
    </source>
</reference>
<reference evidence="1" key="1">
    <citation type="journal article" date="2021" name="PeerJ">
        <title>Extensive microbial diversity within the chicken gut microbiome revealed by metagenomics and culture.</title>
        <authorList>
            <person name="Gilroy R."/>
            <person name="Ravi A."/>
            <person name="Getino M."/>
            <person name="Pursley I."/>
            <person name="Horton D.L."/>
            <person name="Alikhan N.F."/>
            <person name="Baker D."/>
            <person name="Gharbi K."/>
            <person name="Hall N."/>
            <person name="Watson M."/>
            <person name="Adriaenssens E.M."/>
            <person name="Foster-Nyarko E."/>
            <person name="Jarju S."/>
            <person name="Secka A."/>
            <person name="Antonio M."/>
            <person name="Oren A."/>
            <person name="Chaudhuri R.R."/>
            <person name="La Ragione R."/>
            <person name="Hildebrand F."/>
            <person name="Pallen M.J."/>
        </authorList>
    </citation>
    <scope>NUCLEOTIDE SEQUENCE</scope>
    <source>
        <strain evidence="1">2189</strain>
    </source>
</reference>
<proteinExistence type="predicted"/>
<accession>A0A9D1W2A5</accession>
<comment type="caution">
    <text evidence="1">The sequence shown here is derived from an EMBL/GenBank/DDBJ whole genome shotgun (WGS) entry which is preliminary data.</text>
</comment>
<organism evidence="1 2">
    <name type="scientific">Candidatus Borkfalkia faecavium</name>
    <dbReference type="NCBI Taxonomy" id="2838508"/>
    <lineage>
        <taxon>Bacteria</taxon>
        <taxon>Bacillati</taxon>
        <taxon>Bacillota</taxon>
        <taxon>Clostridia</taxon>
        <taxon>Christensenellales</taxon>
        <taxon>Christensenellaceae</taxon>
        <taxon>Candidatus Borkfalkia</taxon>
    </lineage>
</organism>
<name>A0A9D1W2A5_9FIRM</name>
<sequence length="58" mass="6931">MERVFWENAAAAPPIKRRQTAGQMFFGKNKEKRQNRRFASFLLFSEILRFARLRRAEG</sequence>
<evidence type="ECO:0000313" key="2">
    <source>
        <dbReference type="Proteomes" id="UP000886847"/>
    </source>
</evidence>
<dbReference type="EMBL" id="DXEW01000032">
    <property type="protein sequence ID" value="HIX50970.1"/>
    <property type="molecule type" value="Genomic_DNA"/>
</dbReference>
<dbReference type="Proteomes" id="UP000886847">
    <property type="component" value="Unassembled WGS sequence"/>
</dbReference>
<protein>
    <submittedName>
        <fullName evidence="1">Uncharacterized protein</fullName>
    </submittedName>
</protein>
<gene>
    <name evidence="1" type="ORF">H9851_06820</name>
</gene>